<evidence type="ECO:0000313" key="1">
    <source>
        <dbReference type="EMBL" id="AKV58946.1"/>
    </source>
</evidence>
<dbReference type="NCBIfam" id="TIGR03882">
    <property type="entry name" value="cyclo_dehyd_2"/>
    <property type="match status" value="1"/>
</dbReference>
<sequence>MTATPFSIRACTVRVRLAERITVYGMSAMTSHCRMVRNTHRGVSFMVSTSQRVGRFSNVRLAPGVSVFLRAQNLIQFGLDATRTGVIETPFAKELSLLIDAAVTPTPLHHLTRAFTAYVGANAAESMVADLVSFRILVPADPVPVILLGNSPLAKQLSRVLRGCGVEVRSPMRNTTEQRFVGRADPWVPVVAVDKLAEAEAVARMTKRRVGATVPVNLVDSQVFVGPLFDGEDSACLACTARHFSDVDDGWAIALRHFPTGPHSPDHVVLSAGAAAAAAYIRRVAGVAQPPGVSMAAPVAGELHVVDPFATTFLKRKTVLPHPRCEVCG</sequence>
<gene>
    <name evidence="1" type="ORF">AK829_06970</name>
</gene>
<dbReference type="STRING" id="156976.AK829_06970"/>
<dbReference type="KEGG" id="crie:AK829_06970"/>
<reference evidence="1 2" key="1">
    <citation type="submission" date="2015-08" db="EMBL/GenBank/DDBJ databases">
        <authorList>
            <person name="Babu N.S."/>
            <person name="Beckwith C.J."/>
            <person name="Beseler K.G."/>
            <person name="Brison A."/>
            <person name="Carone J.V."/>
            <person name="Caskin T.P."/>
            <person name="Diamond M."/>
            <person name="Durham M.E."/>
            <person name="Foxe J.M."/>
            <person name="Go M."/>
            <person name="Henderson B.A."/>
            <person name="Jones I.B."/>
            <person name="McGettigan J.A."/>
            <person name="Micheletti S.J."/>
            <person name="Nasrallah M.E."/>
            <person name="Ortiz D."/>
            <person name="Piller C.R."/>
            <person name="Privatt S.R."/>
            <person name="Schneider S.L."/>
            <person name="Sharp S."/>
            <person name="Smith T.C."/>
            <person name="Stanton J.D."/>
            <person name="Ullery H.E."/>
            <person name="Wilson R.J."/>
            <person name="Serrano M.G."/>
            <person name="Buck G."/>
            <person name="Lee V."/>
            <person name="Wang Y."/>
            <person name="Carvalho R."/>
            <person name="Voegtly L."/>
            <person name="Shi R."/>
            <person name="Duckworth R."/>
            <person name="Johnson A."/>
            <person name="Loviza R."/>
            <person name="Walstead R."/>
            <person name="Shah Z."/>
            <person name="Kiflezghi M."/>
            <person name="Wade K."/>
            <person name="Ball S.L."/>
            <person name="Bradley K.W."/>
            <person name="Asai D.J."/>
            <person name="Bowman C.A."/>
            <person name="Russell D.A."/>
            <person name="Pope W.H."/>
            <person name="Jacobs-Sera D."/>
            <person name="Hendrix R.W."/>
            <person name="Hatfull G.F."/>
        </authorList>
    </citation>
    <scope>NUCLEOTIDE SEQUENCE [LARGE SCALE GENOMIC DNA]</scope>
    <source>
        <strain evidence="1 2">PUDD_83A45</strain>
    </source>
</reference>
<proteinExistence type="predicted"/>
<name>A0A0K1RCL8_9CORY</name>
<protein>
    <recommendedName>
        <fullName evidence="3">Bacteriocin biosynthesis cyclodehydratase domain-containing protein</fullName>
    </recommendedName>
</protein>
<organism evidence="1 2">
    <name type="scientific">Corynebacterium riegelii</name>
    <dbReference type="NCBI Taxonomy" id="156976"/>
    <lineage>
        <taxon>Bacteria</taxon>
        <taxon>Bacillati</taxon>
        <taxon>Actinomycetota</taxon>
        <taxon>Actinomycetes</taxon>
        <taxon>Mycobacteriales</taxon>
        <taxon>Corynebacteriaceae</taxon>
        <taxon>Corynebacterium</taxon>
    </lineage>
</organism>
<dbReference type="PATRIC" id="fig|156976.3.peg.1389"/>
<dbReference type="Gene3D" id="3.40.50.720">
    <property type="entry name" value="NAD(P)-binding Rossmann-like Domain"/>
    <property type="match status" value="1"/>
</dbReference>
<evidence type="ECO:0008006" key="3">
    <source>
        <dbReference type="Google" id="ProtNLM"/>
    </source>
</evidence>
<keyword evidence="2" id="KW-1185">Reference proteome</keyword>
<accession>A0A0K1RCL8</accession>
<dbReference type="AlphaFoldDB" id="A0A0K1RCL8"/>
<evidence type="ECO:0000313" key="2">
    <source>
        <dbReference type="Proteomes" id="UP000060016"/>
    </source>
</evidence>
<dbReference type="EMBL" id="CP012342">
    <property type="protein sequence ID" value="AKV58946.1"/>
    <property type="molecule type" value="Genomic_DNA"/>
</dbReference>
<dbReference type="InterPro" id="IPR022291">
    <property type="entry name" value="Bacteriocin_synth_cyclodeHase"/>
</dbReference>
<dbReference type="Proteomes" id="UP000060016">
    <property type="component" value="Chromosome"/>
</dbReference>